<feature type="region of interest" description="Disordered" evidence="1">
    <location>
        <begin position="60"/>
        <end position="108"/>
    </location>
</feature>
<organism evidence="2 3">
    <name type="scientific">Acanthoscelides obtectus</name>
    <name type="common">Bean weevil</name>
    <name type="synonym">Bruchus obtectus</name>
    <dbReference type="NCBI Taxonomy" id="200917"/>
    <lineage>
        <taxon>Eukaryota</taxon>
        <taxon>Metazoa</taxon>
        <taxon>Ecdysozoa</taxon>
        <taxon>Arthropoda</taxon>
        <taxon>Hexapoda</taxon>
        <taxon>Insecta</taxon>
        <taxon>Pterygota</taxon>
        <taxon>Neoptera</taxon>
        <taxon>Endopterygota</taxon>
        <taxon>Coleoptera</taxon>
        <taxon>Polyphaga</taxon>
        <taxon>Cucujiformia</taxon>
        <taxon>Chrysomeloidea</taxon>
        <taxon>Chrysomelidae</taxon>
        <taxon>Bruchinae</taxon>
        <taxon>Bruchini</taxon>
        <taxon>Acanthoscelides</taxon>
    </lineage>
</organism>
<evidence type="ECO:0000313" key="2">
    <source>
        <dbReference type="EMBL" id="CAH1964270.1"/>
    </source>
</evidence>
<name>A0A9P0K1E1_ACAOB</name>
<reference evidence="2" key="1">
    <citation type="submission" date="2022-03" db="EMBL/GenBank/DDBJ databases">
        <authorList>
            <person name="Sayadi A."/>
        </authorList>
    </citation>
    <scope>NUCLEOTIDE SEQUENCE</scope>
</reference>
<gene>
    <name evidence="2" type="ORF">ACAOBT_LOCUS5703</name>
</gene>
<dbReference type="AlphaFoldDB" id="A0A9P0K1E1"/>
<proteinExistence type="predicted"/>
<evidence type="ECO:0000313" key="3">
    <source>
        <dbReference type="Proteomes" id="UP001152888"/>
    </source>
</evidence>
<evidence type="ECO:0000256" key="1">
    <source>
        <dbReference type="SAM" id="MobiDB-lite"/>
    </source>
</evidence>
<comment type="caution">
    <text evidence="2">The sequence shown here is derived from an EMBL/GenBank/DDBJ whole genome shotgun (WGS) entry which is preliminary data.</text>
</comment>
<accession>A0A9P0K1E1</accession>
<protein>
    <submittedName>
        <fullName evidence="2">Uncharacterized protein</fullName>
    </submittedName>
</protein>
<sequence>MGKPRINISYAEAAAQPTSNNIERLLEEEILPKIVQALQNNLIDMFPSLGSFKMPMAPLRLPRERTGSVSTNVSESKNRDLSETTSDEEGSSQSPVKKKRGMPRSQPNKCDKQFFVILYLWYF</sequence>
<dbReference type="EMBL" id="CAKOFQ010006713">
    <property type="protein sequence ID" value="CAH1964270.1"/>
    <property type="molecule type" value="Genomic_DNA"/>
</dbReference>
<dbReference type="Proteomes" id="UP001152888">
    <property type="component" value="Unassembled WGS sequence"/>
</dbReference>
<keyword evidence="3" id="KW-1185">Reference proteome</keyword>